<dbReference type="GO" id="GO:0051539">
    <property type="term" value="F:4 iron, 4 sulfur cluster binding"/>
    <property type="evidence" value="ECO:0007669"/>
    <property type="project" value="UniProtKB-KW"/>
</dbReference>
<dbReference type="InterPro" id="IPR006963">
    <property type="entry name" value="Mopterin_OxRdtase_4Fe-4S_dom"/>
</dbReference>
<keyword evidence="10" id="KW-1185">Reference proteome</keyword>
<dbReference type="AlphaFoldDB" id="A0A0S7C0H2"/>
<evidence type="ECO:0000259" key="7">
    <source>
        <dbReference type="PROSITE" id="PS51379"/>
    </source>
</evidence>
<evidence type="ECO:0000259" key="6">
    <source>
        <dbReference type="PROSITE" id="PS51085"/>
    </source>
</evidence>
<feature type="domain" description="4Fe-4S Mo/W bis-MGD-type" evidence="8">
    <location>
        <begin position="706"/>
        <end position="762"/>
    </location>
</feature>
<dbReference type="FunFam" id="3.30.70.20:FF:000035">
    <property type="entry name" value="Iron hydrogenase 1"/>
    <property type="match status" value="1"/>
</dbReference>
<dbReference type="InterPro" id="IPR023753">
    <property type="entry name" value="FAD/NAD-binding_dom"/>
</dbReference>
<dbReference type="SMART" id="SM00926">
    <property type="entry name" value="Molybdop_Fe4S4"/>
    <property type="match status" value="1"/>
</dbReference>
<dbReference type="GO" id="GO:0016491">
    <property type="term" value="F:oxidoreductase activity"/>
    <property type="evidence" value="ECO:0007669"/>
    <property type="project" value="InterPro"/>
</dbReference>
<dbReference type="InterPro" id="IPR017900">
    <property type="entry name" value="4Fe4S_Fe_S_CS"/>
</dbReference>
<dbReference type="PANTHER" id="PTHR42783">
    <property type="entry name" value="GLUTAMATE SYNTHASE [NADPH] SMALL CHAIN"/>
    <property type="match status" value="1"/>
</dbReference>
<dbReference type="PANTHER" id="PTHR42783:SF3">
    <property type="entry name" value="GLUTAMATE SYNTHASE [NADPH] SMALL CHAIN-RELATED"/>
    <property type="match status" value="1"/>
</dbReference>
<dbReference type="PATRIC" id="fig|1678841.3.peg.1473"/>
<dbReference type="PROSITE" id="PS51085">
    <property type="entry name" value="2FE2S_FER_2"/>
    <property type="match status" value="1"/>
</dbReference>
<dbReference type="OrthoDB" id="9803192at2"/>
<dbReference type="SUPFAM" id="SSF54862">
    <property type="entry name" value="4Fe-4S ferredoxins"/>
    <property type="match status" value="1"/>
</dbReference>
<accession>A0A0S7C0H2</accession>
<proteinExistence type="predicted"/>
<dbReference type="SUPFAM" id="SSF54292">
    <property type="entry name" value="2Fe-2S ferredoxin-like"/>
    <property type="match status" value="1"/>
</dbReference>
<feature type="domain" description="4Fe-4S ferredoxin-type" evidence="7">
    <location>
        <begin position="669"/>
        <end position="698"/>
    </location>
</feature>
<dbReference type="GO" id="GO:0046872">
    <property type="term" value="F:metal ion binding"/>
    <property type="evidence" value="ECO:0007669"/>
    <property type="project" value="UniProtKB-KW"/>
</dbReference>
<dbReference type="Gene3D" id="3.10.20.740">
    <property type="match status" value="1"/>
</dbReference>
<dbReference type="Pfam" id="PF14691">
    <property type="entry name" value="Fer4_20"/>
    <property type="match status" value="1"/>
</dbReference>
<evidence type="ECO:0000259" key="8">
    <source>
        <dbReference type="PROSITE" id="PS51669"/>
    </source>
</evidence>
<dbReference type="Proteomes" id="UP000053091">
    <property type="component" value="Unassembled WGS sequence"/>
</dbReference>
<dbReference type="Gene3D" id="3.50.50.60">
    <property type="entry name" value="FAD/NAD(P)-binding domain"/>
    <property type="match status" value="3"/>
</dbReference>
<dbReference type="InterPro" id="IPR036188">
    <property type="entry name" value="FAD/NAD-bd_sf"/>
</dbReference>
<dbReference type="Pfam" id="PF22117">
    <property type="entry name" value="Fer4_Nqo3"/>
    <property type="match status" value="1"/>
</dbReference>
<dbReference type="SUPFAM" id="SSF51971">
    <property type="entry name" value="Nucleotide-binding domain"/>
    <property type="match status" value="1"/>
</dbReference>
<dbReference type="Gene3D" id="3.40.50.740">
    <property type="match status" value="1"/>
</dbReference>
<dbReference type="PRINTS" id="PR00419">
    <property type="entry name" value="ADXRDTASE"/>
</dbReference>
<dbReference type="InterPro" id="IPR054351">
    <property type="entry name" value="NADH_UbQ_OxRdtase_ferredoxin"/>
</dbReference>
<dbReference type="PROSITE" id="PS51669">
    <property type="entry name" value="4FE4S_MOW_BIS_MGD"/>
    <property type="match status" value="1"/>
</dbReference>
<dbReference type="Pfam" id="PF07992">
    <property type="entry name" value="Pyr_redox_2"/>
    <property type="match status" value="1"/>
</dbReference>
<sequence>MKNKVNIIINDQLAKGYEGETILTAARRLGIEIPTLCDDPRLEPFTSCYVCVVEVEGMRGMQPSCSTRIAEGMKIKTHSEKVLKARKTALELMLSNHYADCVGPCKQTCPAGVDVQGYISLIEKGLYNDAVAVIKETNPLPAICGRVCVRPCEVACRRNLLDEGAPVGIDYLKRFASDIDLDSPDKFKPHIHPETGKRVAVIGAGPGGLSAAFFLRKEGHAVDIYEASPAAGGWLRYGIPEYRLPNDLLQREVDNITEMGVNIHYNKRLGDNISYKDLRLKYNATILAIGSQKGTGIGCEGDDADGVFAGTDFLKALELNKSDKPDFTGKTVVVVGGGNTAMDCCRTSRRLGASKVYVIYRRTEKEMPANPIEIHESKLEGVEYMFLTLPLKVKKDEKGRIKGMICIRMELGEPDASGRRRPVPVPDSEFEIDVDIALAAIGQKTDIHFLNDINSNETTGQLAANKWGDLDADKNTLQTGIPSMFAAGDGVTGPATLIQAIAQARIAALSCHQYLTGQPVKPRKKEFISKRENFREQTQADFAGKFARQLRHEMPVLDPDQRNNFKEVELGYENEAVARQEAARCLECGCTAYFDCDLKKYSTEYEAEQKHFEGDHREYEVDFRHPYIEIDNNKCILCARCVRICHEVVGANALGLVNRGFDTYVAPSMGNSLSDTQCESCGLCLSTCPTGALSENKLFKPGPVKTESFNTICNYCSVGCTLEIHHRNGFVMEVKGAEGLVNQDGNICRYGKFGYQYLNDRSRLTVPMLKKNGKHEPIEWDEAFDILEKKIRTSIPSESAFLAGARLTNEEQYLVQKLARAGAKTNNIGSFHYLGRGSGYTKLTKANLPFPELTESSRVYLLGAEVSRDNAVAGFMIWNNRKINGIPVEVITAPDKSTSDHKADKIIRIKSYYHFVKAANHYLLTHKLENQLFIRDLIDNFDEYKSHTLRESFSDLVKASGVDREETIIRFAVDYNNEKAAVIVFSEKELSGLTCSEIFNLACITGKHGKTGSGLMLLKEKNNSHGLHDMGVMSNLGPGACDWEDPILRQSFEHSWNCGELPSGNGCTLHDMQSGTYRNLFIFGEDPVGCAVNQDEVRNWFSKAGFVMVQDYFMTETAKMADLVLPASLPWETGGTFTNSQKVIQKIDKALEPAIQYEGWKQTDKLLSRLGLGTFETVDDIIFEVASLLPKYCTSSKLRFRITEEDNYNPLFRHGCDAVNRRFDLEFEKAFSES</sequence>
<evidence type="ECO:0000256" key="5">
    <source>
        <dbReference type="ARBA" id="ARBA00023014"/>
    </source>
</evidence>
<dbReference type="PROSITE" id="PS51379">
    <property type="entry name" value="4FE4S_FER_2"/>
    <property type="match status" value="2"/>
</dbReference>
<protein>
    <submittedName>
        <fullName evidence="9">Predicted molibdopterin-dependent oxidoreductase YjgC</fullName>
    </submittedName>
</protein>
<dbReference type="Pfam" id="PF04879">
    <property type="entry name" value="Molybdop_Fe4S4"/>
    <property type="match status" value="1"/>
</dbReference>
<dbReference type="CDD" id="cd00207">
    <property type="entry name" value="fer2"/>
    <property type="match status" value="1"/>
</dbReference>
<dbReference type="SUPFAM" id="SSF46548">
    <property type="entry name" value="alpha-helical ferredoxin"/>
    <property type="match status" value="1"/>
</dbReference>
<name>A0A0S7C0H2_9BACT</name>
<dbReference type="SUPFAM" id="SSF53706">
    <property type="entry name" value="Formate dehydrogenase/DMSO reductase, domains 1-3"/>
    <property type="match status" value="1"/>
</dbReference>
<dbReference type="InterPro" id="IPR006656">
    <property type="entry name" value="Mopterin_OxRdtase"/>
</dbReference>
<gene>
    <name evidence="9" type="ORF">TBC1_111298</name>
</gene>
<evidence type="ECO:0000256" key="3">
    <source>
        <dbReference type="ARBA" id="ARBA00022737"/>
    </source>
</evidence>
<keyword evidence="1" id="KW-0004">4Fe-4S</keyword>
<dbReference type="InterPro" id="IPR028261">
    <property type="entry name" value="DPD_II"/>
</dbReference>
<reference evidence="9" key="1">
    <citation type="journal article" date="2015" name="Genome Announc.">
        <title>Draft Genome Sequence of Bacteroidales Strain TBC1, a Novel Isolate from a Methanogenic Wastewater Treatment System.</title>
        <authorList>
            <person name="Tourlousse D.M."/>
            <person name="Matsuura N."/>
            <person name="Sun L."/>
            <person name="Toyonaga M."/>
            <person name="Kuroda K."/>
            <person name="Ohashi A."/>
            <person name="Cruz R."/>
            <person name="Yamaguchi T."/>
            <person name="Sekiguchi Y."/>
        </authorList>
    </citation>
    <scope>NUCLEOTIDE SEQUENCE [LARGE SCALE GENOMIC DNA]</scope>
    <source>
        <strain evidence="9">TBC1</strain>
    </source>
</reference>
<feature type="domain" description="4Fe-4S ferredoxin-type" evidence="7">
    <location>
        <begin position="626"/>
        <end position="659"/>
    </location>
</feature>
<evidence type="ECO:0000313" key="9">
    <source>
        <dbReference type="EMBL" id="GAP43156.1"/>
    </source>
</evidence>
<dbReference type="Pfam" id="PF00384">
    <property type="entry name" value="Molybdopterin"/>
    <property type="match status" value="1"/>
</dbReference>
<evidence type="ECO:0000256" key="4">
    <source>
        <dbReference type="ARBA" id="ARBA00023004"/>
    </source>
</evidence>
<dbReference type="Gene3D" id="3.40.228.10">
    <property type="entry name" value="Dimethylsulfoxide Reductase, domain 2"/>
    <property type="match status" value="1"/>
</dbReference>
<dbReference type="InterPro" id="IPR036010">
    <property type="entry name" value="2Fe-2S_ferredoxin-like_sf"/>
</dbReference>
<dbReference type="Pfam" id="PF13510">
    <property type="entry name" value="Fer2_4"/>
    <property type="match status" value="1"/>
</dbReference>
<keyword evidence="5" id="KW-0411">Iron-sulfur</keyword>
<dbReference type="Gene3D" id="2.20.25.90">
    <property type="entry name" value="ADC-like domains"/>
    <property type="match status" value="1"/>
</dbReference>
<evidence type="ECO:0000256" key="1">
    <source>
        <dbReference type="ARBA" id="ARBA00022485"/>
    </source>
</evidence>
<dbReference type="STRING" id="1678841.TBC1_111298"/>
<dbReference type="PROSITE" id="PS00198">
    <property type="entry name" value="4FE4S_FER_1"/>
    <property type="match status" value="1"/>
</dbReference>
<keyword evidence="4" id="KW-0408">Iron</keyword>
<organism evidence="9">
    <name type="scientific">Lentimicrobium saccharophilum</name>
    <dbReference type="NCBI Taxonomy" id="1678841"/>
    <lineage>
        <taxon>Bacteria</taxon>
        <taxon>Pseudomonadati</taxon>
        <taxon>Bacteroidota</taxon>
        <taxon>Bacteroidia</taxon>
        <taxon>Bacteroidales</taxon>
        <taxon>Lentimicrobiaceae</taxon>
        <taxon>Lentimicrobium</taxon>
    </lineage>
</organism>
<evidence type="ECO:0000313" key="10">
    <source>
        <dbReference type="Proteomes" id="UP000053091"/>
    </source>
</evidence>
<dbReference type="RefSeq" id="WP_062039949.1">
    <property type="nucleotide sequence ID" value="NZ_DF968182.1"/>
</dbReference>
<keyword evidence="3" id="KW-0677">Repeat</keyword>
<dbReference type="InterPro" id="IPR001041">
    <property type="entry name" value="2Fe-2S_ferredoxin-type"/>
</dbReference>
<dbReference type="InterPro" id="IPR017896">
    <property type="entry name" value="4Fe4S_Fe-S-bd"/>
</dbReference>
<evidence type="ECO:0000256" key="2">
    <source>
        <dbReference type="ARBA" id="ARBA00022723"/>
    </source>
</evidence>
<keyword evidence="2" id="KW-0479">Metal-binding</keyword>
<dbReference type="EMBL" id="DF968182">
    <property type="protein sequence ID" value="GAP43156.1"/>
    <property type="molecule type" value="Genomic_DNA"/>
</dbReference>
<feature type="domain" description="2Fe-2S ferredoxin-type" evidence="6">
    <location>
        <begin position="3"/>
        <end position="81"/>
    </location>
</feature>
<dbReference type="Gene3D" id="3.30.70.20">
    <property type="match status" value="1"/>
</dbReference>